<dbReference type="GO" id="GO:0016020">
    <property type="term" value="C:membrane"/>
    <property type="evidence" value="ECO:0007669"/>
    <property type="project" value="InterPro"/>
</dbReference>
<dbReference type="Pfam" id="PF00211">
    <property type="entry name" value="Guanylate_cyc"/>
    <property type="match status" value="1"/>
</dbReference>
<organism evidence="5 6">
    <name type="scientific">Candidatus Wallbacteria bacterium HGW-Wallbacteria-1</name>
    <dbReference type="NCBI Taxonomy" id="2013854"/>
    <lineage>
        <taxon>Bacteria</taxon>
        <taxon>Candidatus Walliibacteriota</taxon>
    </lineage>
</organism>
<evidence type="ECO:0008006" key="7">
    <source>
        <dbReference type="Google" id="ProtNLM"/>
    </source>
</evidence>
<dbReference type="SUPFAM" id="SSF158472">
    <property type="entry name" value="HAMP domain-like"/>
    <property type="match status" value="1"/>
</dbReference>
<name>A0A2N1PM88_9BACT</name>
<dbReference type="PROSITE" id="PS50125">
    <property type="entry name" value="GUANYLATE_CYCLASE_2"/>
    <property type="match status" value="1"/>
</dbReference>
<dbReference type="GO" id="GO:0004016">
    <property type="term" value="F:adenylate cyclase activity"/>
    <property type="evidence" value="ECO:0007669"/>
    <property type="project" value="UniProtKB-ARBA"/>
</dbReference>
<dbReference type="Pfam" id="PF00672">
    <property type="entry name" value="HAMP"/>
    <property type="match status" value="1"/>
</dbReference>
<feature type="transmembrane region" description="Helical" evidence="2">
    <location>
        <begin position="220"/>
        <end position="243"/>
    </location>
</feature>
<keyword evidence="2" id="KW-0812">Transmembrane</keyword>
<dbReference type="PROSITE" id="PS50885">
    <property type="entry name" value="HAMP"/>
    <property type="match status" value="1"/>
</dbReference>
<protein>
    <recommendedName>
        <fullName evidence="7">Adenylate/guanylate cyclase domain-containing protein</fullName>
    </recommendedName>
</protein>
<gene>
    <name evidence="5" type="ORF">CVV64_14310</name>
</gene>
<dbReference type="InterPro" id="IPR029787">
    <property type="entry name" value="Nucleotide_cyclase"/>
</dbReference>
<dbReference type="InterPro" id="IPR001054">
    <property type="entry name" value="A/G_cyclase"/>
</dbReference>
<evidence type="ECO:0000256" key="2">
    <source>
        <dbReference type="SAM" id="Phobius"/>
    </source>
</evidence>
<dbReference type="CDD" id="cd07302">
    <property type="entry name" value="CHD"/>
    <property type="match status" value="1"/>
</dbReference>
<sequence length="618" mass="68861">MKFSRPLFMRYRVLPYFLFAIILGKAISMIFLAQAHMPGIASIMETATKVAALMGSNSSNTENPRKVTLRLGPDGTSTVSLENADDSESSSTPRVSSAISKKEGRFETIHRSPVKDIQNLKLRMKHNRAGETKRFPLPDRVEFLFFLMAFAALFFYNLPIRRILAGNPDLRTPDNLEKAIQRALNLTFFTMRLCWYLAAVSFFCGLWYEWAINYELLLRRAMTVLAASIGFGFISSTMILSWFDSHLLKFISELLTPETLYTLKSYGKSISLDSKILRMVVCTSIMPMALLSYVNLLTDPGINLLFHSLVHNDWEQTAAYVVPSLISLAFSGVIVIFSLVMAITLSGNMRKSLARPLETLISRMEGVRDGDYNTLTTVFLNDEMGRLKAHFNEMVLGLRQREFIRDTFGRYVSEEITREILEGGKIELGGEKVTATVLFSDIRNFTAMSENMEADEVVAFLNELFSHIVKPIHSNGGVVNKYIGDCVMALFGVPAGKCDHGERAIRAALGMRAALEDFNAVRLARGDSEVKIGIGIHTGQLVAGNIGALDRMEYTVIGDTVNVASRIESMTKELGVQILYSSNTQETLSAQFAEEIGGKSLKEVLVKGRQASLQLFTL</sequence>
<feature type="transmembrane region" description="Helical" evidence="2">
    <location>
        <begin position="276"/>
        <end position="298"/>
    </location>
</feature>
<evidence type="ECO:0000313" key="5">
    <source>
        <dbReference type="EMBL" id="PKK89449.1"/>
    </source>
</evidence>
<dbReference type="EMBL" id="PGXC01000017">
    <property type="protein sequence ID" value="PKK89449.1"/>
    <property type="molecule type" value="Genomic_DNA"/>
</dbReference>
<reference evidence="5 6" key="1">
    <citation type="journal article" date="2017" name="ISME J.">
        <title>Potential for microbial H2 and metal transformations associated with novel bacteria and archaea in deep terrestrial subsurface sediments.</title>
        <authorList>
            <person name="Hernsdorf A.W."/>
            <person name="Amano Y."/>
            <person name="Miyakawa K."/>
            <person name="Ise K."/>
            <person name="Suzuki Y."/>
            <person name="Anantharaman K."/>
            <person name="Probst A."/>
            <person name="Burstein D."/>
            <person name="Thomas B.C."/>
            <person name="Banfield J.F."/>
        </authorList>
    </citation>
    <scope>NUCLEOTIDE SEQUENCE [LARGE SCALE GENOMIC DNA]</scope>
    <source>
        <strain evidence="5">HGW-Wallbacteria-1</strain>
    </source>
</reference>
<feature type="transmembrane region" description="Helical" evidence="2">
    <location>
        <begin position="184"/>
        <end position="208"/>
    </location>
</feature>
<dbReference type="AlphaFoldDB" id="A0A2N1PM88"/>
<evidence type="ECO:0000256" key="1">
    <source>
        <dbReference type="SAM" id="MobiDB-lite"/>
    </source>
</evidence>
<dbReference type="Gene3D" id="3.30.70.1230">
    <property type="entry name" value="Nucleotide cyclase"/>
    <property type="match status" value="1"/>
</dbReference>
<dbReference type="SUPFAM" id="SSF55073">
    <property type="entry name" value="Nucleotide cyclase"/>
    <property type="match status" value="1"/>
</dbReference>
<feature type="domain" description="HAMP" evidence="4">
    <location>
        <begin position="351"/>
        <end position="403"/>
    </location>
</feature>
<feature type="compositionally biased region" description="Polar residues" evidence="1">
    <location>
        <begin position="89"/>
        <end position="99"/>
    </location>
</feature>
<feature type="transmembrane region" description="Helical" evidence="2">
    <location>
        <begin position="143"/>
        <end position="164"/>
    </location>
</feature>
<evidence type="ECO:0000259" key="4">
    <source>
        <dbReference type="PROSITE" id="PS50885"/>
    </source>
</evidence>
<proteinExistence type="predicted"/>
<dbReference type="GO" id="GO:0006171">
    <property type="term" value="P:cAMP biosynthetic process"/>
    <property type="evidence" value="ECO:0007669"/>
    <property type="project" value="TreeGrafter"/>
</dbReference>
<dbReference type="GO" id="GO:0035556">
    <property type="term" value="P:intracellular signal transduction"/>
    <property type="evidence" value="ECO:0007669"/>
    <property type="project" value="InterPro"/>
</dbReference>
<dbReference type="CDD" id="cd06225">
    <property type="entry name" value="HAMP"/>
    <property type="match status" value="1"/>
</dbReference>
<dbReference type="InterPro" id="IPR003660">
    <property type="entry name" value="HAMP_dom"/>
</dbReference>
<dbReference type="SMART" id="SM00304">
    <property type="entry name" value="HAMP"/>
    <property type="match status" value="1"/>
</dbReference>
<dbReference type="Proteomes" id="UP000233256">
    <property type="component" value="Unassembled WGS sequence"/>
</dbReference>
<keyword evidence="2" id="KW-1133">Transmembrane helix</keyword>
<feature type="domain" description="Guanylate cyclase" evidence="3">
    <location>
        <begin position="436"/>
        <end position="568"/>
    </location>
</feature>
<dbReference type="PANTHER" id="PTHR43081">
    <property type="entry name" value="ADENYLATE CYCLASE, TERMINAL-DIFFERENTIATION SPECIFIC-RELATED"/>
    <property type="match status" value="1"/>
</dbReference>
<feature type="transmembrane region" description="Helical" evidence="2">
    <location>
        <begin position="318"/>
        <end position="345"/>
    </location>
</feature>
<evidence type="ECO:0000313" key="6">
    <source>
        <dbReference type="Proteomes" id="UP000233256"/>
    </source>
</evidence>
<dbReference type="Gene3D" id="6.10.340.10">
    <property type="match status" value="1"/>
</dbReference>
<feature type="region of interest" description="Disordered" evidence="1">
    <location>
        <begin position="56"/>
        <end position="104"/>
    </location>
</feature>
<dbReference type="InterPro" id="IPR050697">
    <property type="entry name" value="Adenylyl/Guanylyl_Cyclase_3/4"/>
</dbReference>
<dbReference type="PANTHER" id="PTHR43081:SF1">
    <property type="entry name" value="ADENYLATE CYCLASE, TERMINAL-DIFFERENTIATION SPECIFIC"/>
    <property type="match status" value="1"/>
</dbReference>
<evidence type="ECO:0000259" key="3">
    <source>
        <dbReference type="PROSITE" id="PS50125"/>
    </source>
</evidence>
<dbReference type="SMART" id="SM00044">
    <property type="entry name" value="CYCc"/>
    <property type="match status" value="1"/>
</dbReference>
<accession>A0A2N1PM88</accession>
<comment type="caution">
    <text evidence="5">The sequence shown here is derived from an EMBL/GenBank/DDBJ whole genome shotgun (WGS) entry which is preliminary data.</text>
</comment>
<keyword evidence="2" id="KW-0472">Membrane</keyword>